<dbReference type="Proteomes" id="UP000504603">
    <property type="component" value="Unplaced"/>
</dbReference>
<feature type="compositionally biased region" description="Low complexity" evidence="1">
    <location>
        <begin position="55"/>
        <end position="71"/>
    </location>
</feature>
<feature type="compositionally biased region" description="Polar residues" evidence="1">
    <location>
        <begin position="165"/>
        <end position="174"/>
    </location>
</feature>
<feature type="region of interest" description="Disordered" evidence="1">
    <location>
        <begin position="1"/>
        <end position="71"/>
    </location>
</feature>
<dbReference type="OrthoDB" id="1921902at2759"/>
<evidence type="ECO:0000313" key="3">
    <source>
        <dbReference type="RefSeq" id="XP_022154560.1"/>
    </source>
</evidence>
<dbReference type="PANTHER" id="PTHR36022:SF1">
    <property type="entry name" value="GPI-ANCHORED ADHESIN-LIKE PROTEIN"/>
    <property type="match status" value="1"/>
</dbReference>
<feature type="region of interest" description="Disordered" evidence="1">
    <location>
        <begin position="217"/>
        <end position="253"/>
    </location>
</feature>
<feature type="compositionally biased region" description="Basic and acidic residues" evidence="1">
    <location>
        <begin position="117"/>
        <end position="133"/>
    </location>
</feature>
<accession>A0A6J1DJY1</accession>
<keyword evidence="2" id="KW-1185">Reference proteome</keyword>
<proteinExistence type="predicted"/>
<dbReference type="AlphaFoldDB" id="A0A6J1DJY1"/>
<evidence type="ECO:0000313" key="2">
    <source>
        <dbReference type="Proteomes" id="UP000504603"/>
    </source>
</evidence>
<dbReference type="RefSeq" id="XP_022154560.1">
    <property type="nucleotide sequence ID" value="XM_022298868.1"/>
</dbReference>
<feature type="compositionally biased region" description="Polar residues" evidence="1">
    <location>
        <begin position="1"/>
        <end position="23"/>
    </location>
</feature>
<feature type="compositionally biased region" description="Polar residues" evidence="1">
    <location>
        <begin position="235"/>
        <end position="253"/>
    </location>
</feature>
<feature type="compositionally biased region" description="Low complexity" evidence="1">
    <location>
        <begin position="89"/>
        <end position="99"/>
    </location>
</feature>
<dbReference type="KEGG" id="mcha:111021801"/>
<evidence type="ECO:0000256" key="1">
    <source>
        <dbReference type="SAM" id="MobiDB-lite"/>
    </source>
</evidence>
<feature type="region of interest" description="Disordered" evidence="1">
    <location>
        <begin position="350"/>
        <end position="374"/>
    </location>
</feature>
<dbReference type="GeneID" id="111021801"/>
<sequence>MSPTFPSNVILNPSSSSPPSQIHATKKKQQQQQGLRSPLHVLNGISTTGNGGGSTTTCNSASISSDTSSASIDAPRGCLRFFLSHSSSSSANRLKASSKTPKSTSNVRSIKPIRSKPLKENVPKRAVKHDSRPSKPSSSKSETLKKNSPCLYRWQSGKKPGPVGSQKSQMSSLATVEKLESDGEELEKHGLVRMVDDKCRPSELSLYSSAFNFTPLRKMENGSDLDSTVDKAVEENSNTSRSKTPPVQPSASPEIQCDSALVSAVTPVCYGAGYVVSGISDKRKCRPRGVLIVGENATSISKLKPIQNFDNEEEEEDGSITRDTTISAVLKVPSPIGASMNWLLSPCNEVDEDQKDKSRNTSPQSESLPESITLCSLPSPSSVDALPPDVYSPPEFQGFLEPLPFQDPVPSSPTCAPNCLDVILNEGRRQQRYQLNEENSPFSMDSLSSENVIRTPQSDSSSAQKVFPPWLSVESCEKHDQNSWSELFSLANLSRDSPKAIMSTTDLSFQFDCLATISNSMDLTQFQKILDDQAFRNSNSSCEELLKSQMRVSWREGLMSRIYEMDEFDSCRCLSDEEEETADSCNISLSDNLETHLEHNDCGADPMVTNNSCLISDKTKSYENCKQIVSHQQLPCSCAESISTDGGGLGASRDSDWNLCYKNGLFDS</sequence>
<gene>
    <name evidence="3" type="primary">LOC111021801</name>
</gene>
<reference evidence="3" key="1">
    <citation type="submission" date="2025-08" db="UniProtKB">
        <authorList>
            <consortium name="RefSeq"/>
        </authorList>
    </citation>
    <scope>IDENTIFICATION</scope>
    <source>
        <strain evidence="3">OHB3-1</strain>
    </source>
</reference>
<protein>
    <submittedName>
        <fullName evidence="3">Uncharacterized protein LOC111021801</fullName>
    </submittedName>
</protein>
<organism evidence="2 3">
    <name type="scientific">Momordica charantia</name>
    <name type="common">Bitter gourd</name>
    <name type="synonym">Balsam pear</name>
    <dbReference type="NCBI Taxonomy" id="3673"/>
    <lineage>
        <taxon>Eukaryota</taxon>
        <taxon>Viridiplantae</taxon>
        <taxon>Streptophyta</taxon>
        <taxon>Embryophyta</taxon>
        <taxon>Tracheophyta</taxon>
        <taxon>Spermatophyta</taxon>
        <taxon>Magnoliopsida</taxon>
        <taxon>eudicotyledons</taxon>
        <taxon>Gunneridae</taxon>
        <taxon>Pentapetalae</taxon>
        <taxon>rosids</taxon>
        <taxon>fabids</taxon>
        <taxon>Cucurbitales</taxon>
        <taxon>Cucurbitaceae</taxon>
        <taxon>Momordiceae</taxon>
        <taxon>Momordica</taxon>
    </lineage>
</organism>
<feature type="compositionally biased region" description="Polar residues" evidence="1">
    <location>
        <begin position="360"/>
        <end position="374"/>
    </location>
</feature>
<name>A0A6J1DJY1_MOMCH</name>
<dbReference type="PANTHER" id="PTHR36022">
    <property type="entry name" value="GPI-ANCHORED ADHESIN-LIKE PROTEIN"/>
    <property type="match status" value="1"/>
</dbReference>
<feature type="region of interest" description="Disordered" evidence="1">
    <location>
        <begin position="89"/>
        <end position="183"/>
    </location>
</feature>